<keyword evidence="5" id="KW-0175">Coiled coil</keyword>
<dbReference type="GO" id="GO:0051082">
    <property type="term" value="F:unfolded protein binding"/>
    <property type="evidence" value="ECO:0007669"/>
    <property type="project" value="InterPro"/>
</dbReference>
<dbReference type="EMBL" id="LR000589">
    <property type="protein sequence ID" value="SVE70208.1"/>
    <property type="molecule type" value="mRNA"/>
</dbReference>
<dbReference type="InterPro" id="IPR002777">
    <property type="entry name" value="PFD_beta-like"/>
</dbReference>
<evidence type="ECO:0000256" key="6">
    <source>
        <dbReference type="SAM" id="MobiDB-lite"/>
    </source>
</evidence>
<comment type="subunit">
    <text evidence="2">Heterohexamer of two PFD-alpha type and four PFD-beta type subunits.</text>
</comment>
<dbReference type="GO" id="GO:0016272">
    <property type="term" value="C:prefoldin complex"/>
    <property type="evidence" value="ECO:0007669"/>
    <property type="project" value="InterPro"/>
</dbReference>
<dbReference type="Pfam" id="PF01920">
    <property type="entry name" value="Prefoldin_2"/>
    <property type="match status" value="1"/>
</dbReference>
<organism evidence="7">
    <name type="scientific">Eubosmina coregoni</name>
    <dbReference type="NCBI Taxonomy" id="186181"/>
    <lineage>
        <taxon>Eukaryota</taxon>
        <taxon>Metazoa</taxon>
        <taxon>Ecdysozoa</taxon>
        <taxon>Arthropoda</taxon>
        <taxon>Crustacea</taxon>
        <taxon>Branchiopoda</taxon>
        <taxon>Diplostraca</taxon>
        <taxon>Cladocera</taxon>
        <taxon>Anomopoda</taxon>
        <taxon>Bosminidae</taxon>
        <taxon>Eubosmina</taxon>
    </lineage>
</organism>
<dbReference type="CDD" id="cd23163">
    <property type="entry name" value="Prefoldin_2"/>
    <property type="match status" value="1"/>
</dbReference>
<evidence type="ECO:0000256" key="5">
    <source>
        <dbReference type="SAM" id="Coils"/>
    </source>
</evidence>
<evidence type="ECO:0000256" key="4">
    <source>
        <dbReference type="ARBA" id="ARBA00024667"/>
    </source>
</evidence>
<accession>A0A4Y7LLX3</accession>
<comment type="similarity">
    <text evidence="1">Belongs to the prefoldin subunit beta family.</text>
</comment>
<evidence type="ECO:0000256" key="2">
    <source>
        <dbReference type="ARBA" id="ARBA00011695"/>
    </source>
</evidence>
<comment type="function">
    <text evidence="4">Binds specifically to cytosolic chaperonin (c-CPN) and transfers target proteins to it. Binds to nascent polypeptide chain and promotes folding in an environment in which there are many competing pathways for nonnative proteins.</text>
</comment>
<feature type="region of interest" description="Disordered" evidence="6">
    <location>
        <begin position="124"/>
        <end position="154"/>
    </location>
</feature>
<dbReference type="PANTHER" id="PTHR13303">
    <property type="entry name" value="PREFOLDIN SUBUNIT 2"/>
    <property type="match status" value="1"/>
</dbReference>
<name>A0A4Y7LLX3_9CRUS</name>
<feature type="compositionally biased region" description="Polar residues" evidence="6">
    <location>
        <begin position="124"/>
        <end position="135"/>
    </location>
</feature>
<proteinExistence type="evidence at transcript level"/>
<dbReference type="FunFam" id="1.10.287.370:FF:000002">
    <property type="entry name" value="Prefoldin subunit 2"/>
    <property type="match status" value="1"/>
</dbReference>
<keyword evidence="3" id="KW-0143">Chaperone</keyword>
<sequence length="154" mass="17225">MATVNEKKAKNAGKGAPKSNEEIIQGFQRLRTEQRQLANKLSELEMDLNEHKLVIETLQGVDVDRKCFRMVGGVLVERTVKEVLPALTTNRDQMVKLIEALNNQITTKGQEINDFKEKNNIRIRNQNEIPSSGSGETEGENKVANQGVLVEAKP</sequence>
<dbReference type="AlphaFoldDB" id="A0A4Y7LLX3"/>
<dbReference type="SUPFAM" id="SSF46579">
    <property type="entry name" value="Prefoldin"/>
    <property type="match status" value="1"/>
</dbReference>
<gene>
    <name evidence="7" type="primary">EOG090X0L97</name>
</gene>
<evidence type="ECO:0000256" key="3">
    <source>
        <dbReference type="ARBA" id="ARBA00023186"/>
    </source>
</evidence>
<reference evidence="7" key="1">
    <citation type="submission" date="2018-08" db="EMBL/GenBank/DDBJ databases">
        <authorList>
            <person name="Cornetti L."/>
        </authorList>
    </citation>
    <scope>NUCLEOTIDE SEQUENCE</scope>
    <source>
        <strain evidence="7">FI-BAL1-1</strain>
    </source>
</reference>
<protein>
    <submittedName>
        <fullName evidence="7">EOG090X0L97</fullName>
    </submittedName>
</protein>
<dbReference type="InterPro" id="IPR027235">
    <property type="entry name" value="PFD2"/>
</dbReference>
<feature type="coiled-coil region" evidence="5">
    <location>
        <begin position="27"/>
        <end position="61"/>
    </location>
</feature>
<feature type="region of interest" description="Disordered" evidence="6">
    <location>
        <begin position="1"/>
        <end position="21"/>
    </location>
</feature>
<dbReference type="InterPro" id="IPR009053">
    <property type="entry name" value="Prefoldin"/>
</dbReference>
<dbReference type="GO" id="GO:0006457">
    <property type="term" value="P:protein folding"/>
    <property type="evidence" value="ECO:0007669"/>
    <property type="project" value="InterPro"/>
</dbReference>
<dbReference type="Gene3D" id="1.10.287.370">
    <property type="match status" value="1"/>
</dbReference>
<evidence type="ECO:0000256" key="1">
    <source>
        <dbReference type="ARBA" id="ARBA00008045"/>
    </source>
</evidence>
<evidence type="ECO:0000313" key="7">
    <source>
        <dbReference type="EMBL" id="SVE70208.1"/>
    </source>
</evidence>